<name>A0ACC6KUE9_9SPHI</name>
<comment type="caution">
    <text evidence="1">The sequence shown here is derived from an EMBL/GenBank/DDBJ whole genome shotgun (WGS) entry which is preliminary data.</text>
</comment>
<dbReference type="EMBL" id="JAVDTF010000001">
    <property type="protein sequence ID" value="MDR6782825.1"/>
    <property type="molecule type" value="Genomic_DNA"/>
</dbReference>
<sequence length="1078" mass="119306">MLQVSASTLAQKFTYVKKQVPLSQVFKEVKKQTGYNILWNERSMNANQLIDANFRKSSIQDVLNQCIGKLPLSFSIDGKMVFIKQKENEPSLVDKVMDLFKLIDVRGKVVDEKNEPLVGAIIKVKGGTASIATNSDGEFLLKNIEENTTLQISFMGYQPQEIKAIKNIGVIILKISVDRLQEVQINAGYYTVPDKERTGAISRITSKDIEKQPVNNILQAMQANIPGMQIVQTTGLPGGGFSIRIRGQNSISNGSEPFYIIDGVPFTSVGLGGSKDGIYSTRGANPLASINPNDIESIEILKDADATAIYGSRGANGVVLVTTKRGKIGKAKASFSINQGISKVGKKLDLMNTDEYLDMRKEAFANDKLTPSTTDYDINGTWDQSRYTDWQKELIGGTAPITNILASLSGGANNITFLVGANYYIEGTVFPGEHSYKRGAGNFSLQYTSDNKKLRASFDSNYSQINSNLFTTDLTQFIRLVPNYPTLLDEKGRLNWDYNESGVARMYMNPIAETQRPFNAKTNNLISNALVSYNIISDLKVQASMGYTKMDRREISMLPLTTFSPAFNYGSAQRQSFFTNNSLNSWITEAQANWSKQIGMGKLDMLVGTTFQQNITEGQEVQGSGYTSDALMGNIAAASILTVSARTYLQYRYTAIFGRVNYIFRDKYILNATARRDGSSRFGTDNRFANFGAIGAAWLVSNENCFKDNLPFVSFAKLRGSYGITGNDQIGDYAYISLWRPSGTYQGVSSVIPSQLRNPNLAWEVNKKLEIALELGFLKDKINLSIDHYRNHSSNQLLLTSLTPSTGFASFRDNLPAKVINTGWEFTLNTNNYSKGKFTWSTSINLTIPKNKLESYPGLTTSSQAGAYEIGYPLTIKKLYNTYVDGQSGLSVIEDYDKNGVIEFIKDARNIRFIGRDYYGGLQNSLSHNGIQLDFLFQFVKQSGLSSAHFLPAGMFFASSPVGNQTSDVADHWRNPGDNSRFQKYTTSFSAFSTHSNAVSSGSLAIEDASFIRLKNISISYNLPTKFIQKLKISNARFFLQGQNLLTITSYKGLDPETLSANNLPSLQVFSAGLQLTL</sequence>
<gene>
    <name evidence="1" type="ORF">J2X78_001377</name>
</gene>
<evidence type="ECO:0000313" key="1">
    <source>
        <dbReference type="EMBL" id="MDR6782825.1"/>
    </source>
</evidence>
<reference evidence="1" key="1">
    <citation type="submission" date="2023-07" db="EMBL/GenBank/DDBJ databases">
        <title>Sorghum-associated microbial communities from plants grown in Nebraska, USA.</title>
        <authorList>
            <person name="Schachtman D."/>
        </authorList>
    </citation>
    <scope>NUCLEOTIDE SEQUENCE</scope>
    <source>
        <strain evidence="1">2697</strain>
    </source>
</reference>
<proteinExistence type="predicted"/>
<dbReference type="Proteomes" id="UP001246858">
    <property type="component" value="Unassembled WGS sequence"/>
</dbReference>
<organism evidence="1 2">
    <name type="scientific">Pedobacter africanus</name>
    <dbReference type="NCBI Taxonomy" id="151894"/>
    <lineage>
        <taxon>Bacteria</taxon>
        <taxon>Pseudomonadati</taxon>
        <taxon>Bacteroidota</taxon>
        <taxon>Sphingobacteriia</taxon>
        <taxon>Sphingobacteriales</taxon>
        <taxon>Sphingobacteriaceae</taxon>
        <taxon>Pedobacter</taxon>
    </lineage>
</organism>
<accession>A0ACC6KUE9</accession>
<evidence type="ECO:0000313" key="2">
    <source>
        <dbReference type="Proteomes" id="UP001246858"/>
    </source>
</evidence>
<protein>
    <submittedName>
        <fullName evidence="1">TonB-linked SusC/RagA family outer membrane protein</fullName>
    </submittedName>
</protein>
<keyword evidence="2" id="KW-1185">Reference proteome</keyword>